<dbReference type="AlphaFoldDB" id="A0A317CP57"/>
<feature type="transmembrane region" description="Helical" evidence="1">
    <location>
        <begin position="293"/>
        <end position="312"/>
    </location>
</feature>
<feature type="transmembrane region" description="Helical" evidence="1">
    <location>
        <begin position="183"/>
        <end position="207"/>
    </location>
</feature>
<dbReference type="Proteomes" id="UP000245539">
    <property type="component" value="Unassembled WGS sequence"/>
</dbReference>
<reference evidence="2 3" key="1">
    <citation type="submission" date="2018-05" db="EMBL/GenBank/DDBJ databases">
        <title>Leucothrix arctica sp. nov., isolated from Arctic seawater.</title>
        <authorList>
            <person name="Choi A."/>
            <person name="Baek K."/>
        </authorList>
    </citation>
    <scope>NUCLEOTIDE SEQUENCE [LARGE SCALE GENOMIC DNA]</scope>
    <source>
        <strain evidence="2 3">JCM 18388</strain>
    </source>
</reference>
<feature type="transmembrane region" description="Helical" evidence="1">
    <location>
        <begin position="57"/>
        <end position="83"/>
    </location>
</feature>
<sequence length="313" mass="33144">MTEFADLILRSGRSGVELALFVLLPIMIVMLTFMRILEARGILGWIVKRATPLVRWFGIPGLGLFALIQVVFVGVAAPMATLAMMDKSAIPRRQIAATLAMVFGAAQANVTFPMAAFGVNTPLIICISMIGALAGAASTYYVFGRALNDHDAPAIELPTHPTANDTRGILALINSAGREAWNIAISAIPMLVLALLLVNILRSSGLIAGLESLLMPLFNSFDLSSAMLLPLVTKAIAGGTAMMGVMTEYLQQDVISLREFHISAALLITPFDVAGVAILISAGPRVASVLKPAAYGALVAITLRTIMHYIAAM</sequence>
<keyword evidence="1" id="KW-0812">Transmembrane</keyword>
<feature type="transmembrane region" description="Helical" evidence="1">
    <location>
        <begin position="18"/>
        <end position="37"/>
    </location>
</feature>
<proteinExistence type="predicted"/>
<organism evidence="2 3">
    <name type="scientific">Leucothrix pacifica</name>
    <dbReference type="NCBI Taxonomy" id="1247513"/>
    <lineage>
        <taxon>Bacteria</taxon>
        <taxon>Pseudomonadati</taxon>
        <taxon>Pseudomonadota</taxon>
        <taxon>Gammaproteobacteria</taxon>
        <taxon>Thiotrichales</taxon>
        <taxon>Thiotrichaceae</taxon>
        <taxon>Leucothrix</taxon>
    </lineage>
</organism>
<comment type="caution">
    <text evidence="2">The sequence shown here is derived from an EMBL/GenBank/DDBJ whole genome shotgun (WGS) entry which is preliminary data.</text>
</comment>
<feature type="transmembrane region" description="Helical" evidence="1">
    <location>
        <begin position="227"/>
        <end position="250"/>
    </location>
</feature>
<keyword evidence="3" id="KW-1185">Reference proteome</keyword>
<dbReference type="EMBL" id="QGKM01000004">
    <property type="protein sequence ID" value="PWR00287.1"/>
    <property type="molecule type" value="Genomic_DNA"/>
</dbReference>
<gene>
    <name evidence="2" type="ORF">DKW60_01665</name>
</gene>
<name>A0A317CP57_9GAMM</name>
<evidence type="ECO:0000256" key="1">
    <source>
        <dbReference type="SAM" id="Phobius"/>
    </source>
</evidence>
<evidence type="ECO:0000313" key="2">
    <source>
        <dbReference type="EMBL" id="PWR00287.1"/>
    </source>
</evidence>
<evidence type="ECO:0000313" key="3">
    <source>
        <dbReference type="Proteomes" id="UP000245539"/>
    </source>
</evidence>
<accession>A0A317CP57</accession>
<feature type="transmembrane region" description="Helical" evidence="1">
    <location>
        <begin position="262"/>
        <end position="281"/>
    </location>
</feature>
<keyword evidence="1" id="KW-1133">Transmembrane helix</keyword>
<feature type="transmembrane region" description="Helical" evidence="1">
    <location>
        <begin position="122"/>
        <end position="143"/>
    </location>
</feature>
<feature type="transmembrane region" description="Helical" evidence="1">
    <location>
        <begin position="95"/>
        <end position="116"/>
    </location>
</feature>
<protein>
    <submittedName>
        <fullName evidence="2">Nucleoside recognition family protein</fullName>
    </submittedName>
</protein>
<dbReference type="OrthoDB" id="1949361at2"/>
<keyword evidence="1" id="KW-0472">Membrane</keyword>
<dbReference type="RefSeq" id="WP_109835932.1">
    <property type="nucleotide sequence ID" value="NZ_QGKM01000004.1"/>
</dbReference>